<reference evidence="3" key="2">
    <citation type="submission" date="2014-03" db="EMBL/GenBank/DDBJ databases">
        <authorList>
            <person name="Genoscope - CEA"/>
        </authorList>
    </citation>
    <scope>NUCLEOTIDE SEQUENCE</scope>
</reference>
<dbReference type="PaxDb" id="8022-A0A060ZZS3"/>
<evidence type="ECO:0000256" key="1">
    <source>
        <dbReference type="SAM" id="Coils"/>
    </source>
</evidence>
<dbReference type="Proteomes" id="UP000193380">
    <property type="component" value="Unassembled WGS sequence"/>
</dbReference>
<feature type="region of interest" description="Disordered" evidence="2">
    <location>
        <begin position="42"/>
        <end position="64"/>
    </location>
</feature>
<evidence type="ECO:0000256" key="2">
    <source>
        <dbReference type="SAM" id="MobiDB-lite"/>
    </source>
</evidence>
<evidence type="ECO:0000313" key="4">
    <source>
        <dbReference type="Proteomes" id="UP000193380"/>
    </source>
</evidence>
<gene>
    <name evidence="3" type="ORF">GSONMT00054772001</name>
</gene>
<accession>A0A060ZZS3</accession>
<organism evidence="3 4">
    <name type="scientific">Oncorhynchus mykiss</name>
    <name type="common">Rainbow trout</name>
    <name type="synonym">Salmo gairdneri</name>
    <dbReference type="NCBI Taxonomy" id="8022"/>
    <lineage>
        <taxon>Eukaryota</taxon>
        <taxon>Metazoa</taxon>
        <taxon>Chordata</taxon>
        <taxon>Craniata</taxon>
        <taxon>Vertebrata</taxon>
        <taxon>Euteleostomi</taxon>
        <taxon>Actinopterygii</taxon>
        <taxon>Neopterygii</taxon>
        <taxon>Teleostei</taxon>
        <taxon>Protacanthopterygii</taxon>
        <taxon>Salmoniformes</taxon>
        <taxon>Salmonidae</taxon>
        <taxon>Salmoninae</taxon>
        <taxon>Oncorhynchus</taxon>
    </lineage>
</organism>
<feature type="coiled-coil region" evidence="1">
    <location>
        <begin position="114"/>
        <end position="141"/>
    </location>
</feature>
<dbReference type="STRING" id="8022.A0A060ZZS3"/>
<proteinExistence type="predicted"/>
<reference evidence="3" key="1">
    <citation type="journal article" date="2014" name="Nat. Commun.">
        <title>The rainbow trout genome provides novel insights into evolution after whole-genome duplication in vertebrates.</title>
        <authorList>
            <person name="Berthelot C."/>
            <person name="Brunet F."/>
            <person name="Chalopin D."/>
            <person name="Juanchich A."/>
            <person name="Bernard M."/>
            <person name="Noel B."/>
            <person name="Bento P."/>
            <person name="Da Silva C."/>
            <person name="Labadie K."/>
            <person name="Alberti A."/>
            <person name="Aury J.M."/>
            <person name="Louis A."/>
            <person name="Dehais P."/>
            <person name="Bardou P."/>
            <person name="Montfort J."/>
            <person name="Klopp C."/>
            <person name="Cabau C."/>
            <person name="Gaspin C."/>
            <person name="Thorgaard G.H."/>
            <person name="Boussaha M."/>
            <person name="Quillet E."/>
            <person name="Guyomard R."/>
            <person name="Galiana D."/>
            <person name="Bobe J."/>
            <person name="Volff J.N."/>
            <person name="Genet C."/>
            <person name="Wincker P."/>
            <person name="Jaillon O."/>
            <person name="Roest Crollius H."/>
            <person name="Guiguen Y."/>
        </authorList>
    </citation>
    <scope>NUCLEOTIDE SEQUENCE [LARGE SCALE GENOMIC DNA]</scope>
</reference>
<evidence type="ECO:0000313" key="3">
    <source>
        <dbReference type="EMBL" id="CDR14099.1"/>
    </source>
</evidence>
<name>A0A060ZZS3_ONCMY</name>
<sequence>MSSDLCCCCVPPPPSQLPIPDVYLYCCVSHECFNGFNQQELEDQRRKETSEREKMESWKEEERKKFHEEMRDLKQLFLQEFRDMASRSSSIEAKLQELQTREEVTVSNLGSYQEEEELQQREEAEKRMMMMKKKMSEQVRQKNTPLPGLFFPVLFW</sequence>
<dbReference type="EMBL" id="FR972391">
    <property type="protein sequence ID" value="CDR14099.1"/>
    <property type="molecule type" value="Genomic_DNA"/>
</dbReference>
<keyword evidence="1" id="KW-0175">Coiled coil</keyword>
<protein>
    <submittedName>
        <fullName evidence="3">Uncharacterized protein</fullName>
    </submittedName>
</protein>
<dbReference type="AlphaFoldDB" id="A0A060ZZS3"/>